<dbReference type="KEGG" id="dosa:Os06g0234700"/>
<proteinExistence type="predicted"/>
<organism evidence="1 2">
    <name type="scientific">Oryza sativa subsp. japonica</name>
    <name type="common">Rice</name>
    <dbReference type="NCBI Taxonomy" id="39947"/>
    <lineage>
        <taxon>Eukaryota</taxon>
        <taxon>Viridiplantae</taxon>
        <taxon>Streptophyta</taxon>
        <taxon>Embryophyta</taxon>
        <taxon>Tracheophyta</taxon>
        <taxon>Spermatophyta</taxon>
        <taxon>Magnoliopsida</taxon>
        <taxon>Liliopsida</taxon>
        <taxon>Poales</taxon>
        <taxon>Poaceae</taxon>
        <taxon>BOP clade</taxon>
        <taxon>Oryzoideae</taxon>
        <taxon>Oryzeae</taxon>
        <taxon>Oryzinae</taxon>
        <taxon>Oryza</taxon>
        <taxon>Oryza sativa</taxon>
    </lineage>
</organism>
<reference evidence="1 2" key="1">
    <citation type="journal article" date="2005" name="Nature">
        <title>The map-based sequence of the rice genome.</title>
        <authorList>
            <consortium name="International rice genome sequencing project (IRGSP)"/>
            <person name="Matsumoto T."/>
            <person name="Wu J."/>
            <person name="Kanamori H."/>
            <person name="Katayose Y."/>
            <person name="Fujisawa M."/>
            <person name="Namiki N."/>
            <person name="Mizuno H."/>
            <person name="Yamamoto K."/>
            <person name="Antonio B.A."/>
            <person name="Baba T."/>
            <person name="Sakata K."/>
            <person name="Nagamura Y."/>
            <person name="Aoki H."/>
            <person name="Arikawa K."/>
            <person name="Arita K."/>
            <person name="Bito T."/>
            <person name="Chiden Y."/>
            <person name="Fujitsuka N."/>
            <person name="Fukunaka R."/>
            <person name="Hamada M."/>
            <person name="Harada C."/>
            <person name="Hayashi A."/>
            <person name="Hijishita S."/>
            <person name="Honda M."/>
            <person name="Hosokawa S."/>
            <person name="Ichikawa Y."/>
            <person name="Idonuma A."/>
            <person name="Iijima M."/>
            <person name="Ikeda M."/>
            <person name="Ikeno M."/>
            <person name="Ito K."/>
            <person name="Ito S."/>
            <person name="Ito T."/>
            <person name="Ito Y."/>
            <person name="Ito Y."/>
            <person name="Iwabuchi A."/>
            <person name="Kamiya K."/>
            <person name="Karasawa W."/>
            <person name="Kurita K."/>
            <person name="Katagiri S."/>
            <person name="Kikuta A."/>
            <person name="Kobayashi H."/>
            <person name="Kobayashi N."/>
            <person name="Machita K."/>
            <person name="Maehara T."/>
            <person name="Masukawa M."/>
            <person name="Mizubayashi T."/>
            <person name="Mukai Y."/>
            <person name="Nagasaki H."/>
            <person name="Nagata Y."/>
            <person name="Naito S."/>
            <person name="Nakashima M."/>
            <person name="Nakama Y."/>
            <person name="Nakamichi Y."/>
            <person name="Nakamura M."/>
            <person name="Meguro A."/>
            <person name="Negishi M."/>
            <person name="Ohta I."/>
            <person name="Ohta T."/>
            <person name="Okamoto M."/>
            <person name="Ono N."/>
            <person name="Saji S."/>
            <person name="Sakaguchi M."/>
            <person name="Sakai K."/>
            <person name="Shibata M."/>
            <person name="Shimokawa T."/>
            <person name="Song J."/>
            <person name="Takazaki Y."/>
            <person name="Terasawa K."/>
            <person name="Tsugane M."/>
            <person name="Tsuji K."/>
            <person name="Ueda S."/>
            <person name="Waki K."/>
            <person name="Yamagata H."/>
            <person name="Yamamoto M."/>
            <person name="Yamamoto S."/>
            <person name="Yamane H."/>
            <person name="Yoshiki S."/>
            <person name="Yoshihara R."/>
            <person name="Yukawa K."/>
            <person name="Zhong H."/>
            <person name="Yano M."/>
            <person name="Yuan Q."/>
            <person name="Ouyang S."/>
            <person name="Liu J."/>
            <person name="Jones K.M."/>
            <person name="Gansberger K."/>
            <person name="Moffat K."/>
            <person name="Hill J."/>
            <person name="Bera J."/>
            <person name="Fadrosh D."/>
            <person name="Jin S."/>
            <person name="Johri S."/>
            <person name="Kim M."/>
            <person name="Overton L."/>
            <person name="Reardon M."/>
            <person name="Tsitrin T."/>
            <person name="Vuong H."/>
            <person name="Weaver B."/>
            <person name="Ciecko A."/>
            <person name="Tallon L."/>
            <person name="Jackson J."/>
            <person name="Pai G."/>
            <person name="Aken S.V."/>
            <person name="Utterback T."/>
            <person name="Reidmuller S."/>
            <person name="Feldblyum T."/>
            <person name="Hsiao J."/>
            <person name="Zismann V."/>
            <person name="Iobst S."/>
            <person name="de Vazeille A.R."/>
            <person name="Buell C.R."/>
            <person name="Ying K."/>
            <person name="Li Y."/>
            <person name="Lu T."/>
            <person name="Huang Y."/>
            <person name="Zhao Q."/>
            <person name="Feng Q."/>
            <person name="Zhang L."/>
            <person name="Zhu J."/>
            <person name="Weng Q."/>
            <person name="Mu J."/>
            <person name="Lu Y."/>
            <person name="Fan D."/>
            <person name="Liu Y."/>
            <person name="Guan J."/>
            <person name="Zhang Y."/>
            <person name="Yu S."/>
            <person name="Liu X."/>
            <person name="Zhang Y."/>
            <person name="Hong G."/>
            <person name="Han B."/>
            <person name="Choisne N."/>
            <person name="Demange N."/>
            <person name="Orjeda G."/>
            <person name="Samain S."/>
            <person name="Cattolico L."/>
            <person name="Pelletier E."/>
            <person name="Couloux A."/>
            <person name="Segurens B."/>
            <person name="Wincker P."/>
            <person name="D'Hont A."/>
            <person name="Scarpelli C."/>
            <person name="Weissenbach J."/>
            <person name="Salanoubat M."/>
            <person name="Quetier F."/>
            <person name="Yu Y."/>
            <person name="Kim H.R."/>
            <person name="Rambo T."/>
            <person name="Currie J."/>
            <person name="Collura K."/>
            <person name="Luo M."/>
            <person name="Yang T."/>
            <person name="Ammiraju J.S.S."/>
            <person name="Engler F."/>
            <person name="Soderlund C."/>
            <person name="Wing R.A."/>
            <person name="Palmer L.E."/>
            <person name="de la Bastide M."/>
            <person name="Spiegel L."/>
            <person name="Nascimento L."/>
            <person name="Zutavern T."/>
            <person name="O'Shaughnessy A."/>
            <person name="Dike S."/>
            <person name="Dedhia N."/>
            <person name="Preston R."/>
            <person name="Balija V."/>
            <person name="McCombie W.R."/>
            <person name="Chow T."/>
            <person name="Chen H."/>
            <person name="Chung M."/>
            <person name="Chen C."/>
            <person name="Shaw J."/>
            <person name="Wu H."/>
            <person name="Hsiao K."/>
            <person name="Chao Y."/>
            <person name="Chu M."/>
            <person name="Cheng C."/>
            <person name="Hour A."/>
            <person name="Lee P."/>
            <person name="Lin S."/>
            <person name="Lin Y."/>
            <person name="Liou J."/>
            <person name="Liu S."/>
            <person name="Hsing Y."/>
            <person name="Raghuvanshi S."/>
            <person name="Mohanty A."/>
            <person name="Bharti A.K."/>
            <person name="Gaur A."/>
            <person name="Gupta V."/>
            <person name="Kumar D."/>
            <person name="Ravi V."/>
            <person name="Vij S."/>
            <person name="Kapur A."/>
            <person name="Khurana P."/>
            <person name="Khurana P."/>
            <person name="Khurana J.P."/>
            <person name="Tyagi A.K."/>
            <person name="Gaikwad K."/>
            <person name="Singh A."/>
            <person name="Dalal V."/>
            <person name="Srivastava S."/>
            <person name="Dixit A."/>
            <person name="Pal A.K."/>
            <person name="Ghazi I.A."/>
            <person name="Yadav M."/>
            <person name="Pandit A."/>
            <person name="Bhargava A."/>
            <person name="Sureshbabu K."/>
            <person name="Batra K."/>
            <person name="Sharma T.R."/>
            <person name="Mohapatra T."/>
            <person name="Singh N.K."/>
            <person name="Messing J."/>
            <person name="Nelson A.B."/>
            <person name="Fuks G."/>
            <person name="Kavchok S."/>
            <person name="Keizer G."/>
            <person name="Linton E."/>
            <person name="Llaca V."/>
            <person name="Song R."/>
            <person name="Tanyolac B."/>
            <person name="Young S."/>
            <person name="Ho-Il K."/>
            <person name="Hahn J.H."/>
            <person name="Sangsakoo G."/>
            <person name="Vanavichit A."/>
            <person name="de Mattos Luiz.A.T."/>
            <person name="Zimmer P.D."/>
            <person name="Malone G."/>
            <person name="Dellagostin O."/>
            <person name="de Oliveira A.C."/>
            <person name="Bevan M."/>
            <person name="Bancroft I."/>
            <person name="Minx P."/>
            <person name="Cordum H."/>
            <person name="Wilson R."/>
            <person name="Cheng Z."/>
            <person name="Jin W."/>
            <person name="Jiang J."/>
            <person name="Leong S.A."/>
            <person name="Iwama H."/>
            <person name="Gojobori T."/>
            <person name="Itoh T."/>
            <person name="Niimura Y."/>
            <person name="Fujii Y."/>
            <person name="Habara T."/>
            <person name="Sakai H."/>
            <person name="Sato Y."/>
            <person name="Wilson G."/>
            <person name="Kumar K."/>
            <person name="McCouch S."/>
            <person name="Juretic N."/>
            <person name="Hoen D."/>
            <person name="Wright S."/>
            <person name="Bruskiewich R."/>
            <person name="Bureau T."/>
            <person name="Miyao A."/>
            <person name="Hirochika H."/>
            <person name="Nishikawa T."/>
            <person name="Kadowaki K."/>
            <person name="Sugiura M."/>
            <person name="Burr B."/>
            <person name="Sasaki T."/>
        </authorList>
    </citation>
    <scope>NUCLEOTIDE SEQUENCE [LARGE SCALE GENOMIC DNA]</scope>
    <source>
        <strain evidence="2">cv. Nipponbare</strain>
    </source>
</reference>
<evidence type="ECO:0000313" key="1">
    <source>
        <dbReference type="EMBL" id="BAH93407.1"/>
    </source>
</evidence>
<reference evidence="2" key="2">
    <citation type="journal article" date="2008" name="Nucleic Acids Res.">
        <title>The rice annotation project database (RAP-DB): 2008 update.</title>
        <authorList>
            <consortium name="The rice annotation project (RAP)"/>
        </authorList>
    </citation>
    <scope>GENOME REANNOTATION</scope>
    <source>
        <strain evidence="2">cv. Nipponbare</strain>
    </source>
</reference>
<feature type="non-terminal residue" evidence="1">
    <location>
        <position position="1"/>
    </location>
</feature>
<name>C7J3Q8_ORYSJ</name>
<protein>
    <submittedName>
        <fullName evidence="1">Os06g0234700 protein</fullName>
    </submittedName>
</protein>
<accession>C7J3Q8</accession>
<evidence type="ECO:0000313" key="2">
    <source>
        <dbReference type="Proteomes" id="UP000000763"/>
    </source>
</evidence>
<gene>
    <name evidence="1" type="ordered locus">Os06g0234700</name>
</gene>
<sequence>WGEARLVREAHPVEEAGLVREAWPAVEKATSERGGAANECGVVFGTRRLAGGGRRCSGPTCWQRLSGGGVSVHQPWIRRW</sequence>
<dbReference type="Proteomes" id="UP000000763">
    <property type="component" value="Chromosome 6"/>
</dbReference>
<dbReference type="AlphaFoldDB" id="C7J3Q8"/>
<dbReference type="EMBL" id="AP008212">
    <property type="protein sequence ID" value="BAH93407.1"/>
    <property type="molecule type" value="Genomic_DNA"/>
</dbReference>